<dbReference type="PANTHER" id="PTHR36114:SF1">
    <property type="entry name" value="16.7 KDA PROTEIN IN WHIE LOCUS"/>
    <property type="match status" value="1"/>
</dbReference>
<reference evidence="2 3" key="1">
    <citation type="journal article" date="2015" name="Antonie Van Leeuwenhoek">
        <title>Pseudooceanicola atlanticus gen. nov. sp. nov., isolated from surface seawater of the Atlantic Ocean and reclassification of Oceanicola batsensis, Oceanicola marinus, Oceanicola nitratireducens, Oceanicola nanhaiensis, Oceanicola antarcticus and Oceanicola flagellatus, as Pseudooceanicola batsensis comb. nov., Pseudooceanicola marinus comb. nov., Pseudooceanicola nitratireducens comb. nov., Pseudooceanicola nanhaiensis comb. nov., Pseudooceanicola antarcticus comb. nov., and Pseudooceanicola flagellatus comb. nov.</title>
        <authorList>
            <person name="Lai Q."/>
            <person name="Li G."/>
            <person name="Liu X."/>
            <person name="Du Y."/>
            <person name="Sun F."/>
            <person name="Shao Z."/>
        </authorList>
    </citation>
    <scope>NUCLEOTIDE SEQUENCE [LARGE SCALE GENOMIC DNA]</scope>
    <source>
        <strain evidence="2 3">22II-s11g</strain>
    </source>
</reference>
<evidence type="ECO:0000313" key="3">
    <source>
        <dbReference type="Proteomes" id="UP000030004"/>
    </source>
</evidence>
<dbReference type="SUPFAM" id="SSF51182">
    <property type="entry name" value="RmlC-like cupins"/>
    <property type="match status" value="1"/>
</dbReference>
<dbReference type="Proteomes" id="UP000030004">
    <property type="component" value="Unassembled WGS sequence"/>
</dbReference>
<dbReference type="Gene3D" id="2.60.120.10">
    <property type="entry name" value="Jelly Rolls"/>
    <property type="match status" value="1"/>
</dbReference>
<dbReference type="InterPro" id="IPR011051">
    <property type="entry name" value="RmlC_Cupin_sf"/>
</dbReference>
<dbReference type="STRING" id="1461694.ATO9_06695"/>
<dbReference type="InterPro" id="IPR013096">
    <property type="entry name" value="Cupin_2"/>
</dbReference>
<protein>
    <submittedName>
        <fullName evidence="2">Mannose-6-phosphate isomerase</fullName>
    </submittedName>
</protein>
<keyword evidence="2" id="KW-0413">Isomerase</keyword>
<dbReference type="AlphaFoldDB" id="A0A0A0EFE2"/>
<keyword evidence="3" id="KW-1185">Reference proteome</keyword>
<dbReference type="PANTHER" id="PTHR36114">
    <property type="entry name" value="16.7 KDA PROTEIN IN WHIE LOCUS"/>
    <property type="match status" value="1"/>
</dbReference>
<name>A0A0A0EFE2_9RHOB</name>
<evidence type="ECO:0000259" key="1">
    <source>
        <dbReference type="Pfam" id="PF07883"/>
    </source>
</evidence>
<dbReference type="eggNOG" id="COG0662">
    <property type="taxonomic scope" value="Bacteria"/>
</dbReference>
<gene>
    <name evidence="2" type="ORF">ATO9_06695</name>
</gene>
<dbReference type="Pfam" id="PF07883">
    <property type="entry name" value="Cupin_2"/>
    <property type="match status" value="1"/>
</dbReference>
<proteinExistence type="predicted"/>
<dbReference type="GO" id="GO:0016853">
    <property type="term" value="F:isomerase activity"/>
    <property type="evidence" value="ECO:0007669"/>
    <property type="project" value="UniProtKB-KW"/>
</dbReference>
<accession>A0A0A0EFE2</accession>
<dbReference type="EMBL" id="AQQX01000002">
    <property type="protein sequence ID" value="KGM49696.1"/>
    <property type="molecule type" value="Genomic_DNA"/>
</dbReference>
<feature type="domain" description="Cupin type-2" evidence="1">
    <location>
        <begin position="32"/>
        <end position="95"/>
    </location>
</feature>
<evidence type="ECO:0000313" key="2">
    <source>
        <dbReference type="EMBL" id="KGM49696.1"/>
    </source>
</evidence>
<dbReference type="OrthoDB" id="9794183at2"/>
<dbReference type="InterPro" id="IPR052044">
    <property type="entry name" value="PKS_Associated_Protein"/>
</dbReference>
<comment type="caution">
    <text evidence="2">The sequence shown here is derived from an EMBL/GenBank/DDBJ whole genome shotgun (WGS) entry which is preliminary data.</text>
</comment>
<organism evidence="2 3">
    <name type="scientific">Pseudooceanicola atlanticus</name>
    <dbReference type="NCBI Taxonomy" id="1461694"/>
    <lineage>
        <taxon>Bacteria</taxon>
        <taxon>Pseudomonadati</taxon>
        <taxon>Pseudomonadota</taxon>
        <taxon>Alphaproteobacteria</taxon>
        <taxon>Rhodobacterales</taxon>
        <taxon>Paracoccaceae</taxon>
        <taxon>Pseudooceanicola</taxon>
    </lineage>
</organism>
<sequence>MKSVNLQEKLSMFTSHWDPHVIAQYNGNDIMVVKFKGEFDFHHHDDTDDFFLVLAGTVEIDGEDGDTVVLKPGELCVVPKGMEHRPRAADEAMVLLIEPEGLPNTGDPKTAAAKPHI</sequence>
<dbReference type="InterPro" id="IPR014710">
    <property type="entry name" value="RmlC-like_jellyroll"/>
</dbReference>
<dbReference type="RefSeq" id="WP_043747404.1">
    <property type="nucleotide sequence ID" value="NZ_AQQX01000002.1"/>
</dbReference>